<feature type="compositionally biased region" description="Low complexity" evidence="1">
    <location>
        <begin position="644"/>
        <end position="654"/>
    </location>
</feature>
<name>A0A2T7UHS9_9BURK</name>
<keyword evidence="3" id="KW-1185">Reference proteome</keyword>
<gene>
    <name evidence="2" type="ORF">H663_001810</name>
</gene>
<sequence length="661" mass="74756">MVDENSLSAARKTKFLARKKAIELYLKGATDAVLQKKTGEKRSNIYRIITNRCLQRHSDGDIFGWRGALPHFRVTAYERQTAPVVHENGAGATGALKWLLERPQFKDLKDRFHKRILNNADSLAHPKINVQTIFRWFIDELRKAGLEDQKAWPFNSESLGYESLRLYIKKVLAEHPFLAMSKMGGPDAIAKAKASDGTRRPDFKLFDRVECDAHKLDCRMVVMVPSPHGGYEPRKIRRIWIIVIIDVRSRAVLGYHISLRRECSALDVLITIKNALSKWAPRTLTFCEDGYAEGAALPSAHSEVYLSACWNEFSVDGALANVCPRVEEPLLHIVGAKVIKPQDPTSYSSRRSKDDRPFIESFFRVLASGTMHRLSPSTGSSHEDKKGRDPEKIAAEVQFQLDYAEELLDVTIANYNATPHTGLGYRSPLAQMDFLSSKTKNCIRHADPELVKRMAGTRKVCTLLGGEYTGKRPYFNFENAKYTSEWLVQRPDLLGKKLWLQLDDETDARWATVSDSNGLIYGTVHVQPPWHRSPHTLYMRQAIRALATKRLLFLTGNRDPVQALIEYAEIHANKKLPVHPAYLQARRIMMTSTQALDEMKEPNFSVPDVMGEINRQAMPEELTKVSGVSKKTKGTSPPPEPKPKSASQSAPLPKMRMAKTW</sequence>
<feature type="region of interest" description="Disordered" evidence="1">
    <location>
        <begin position="617"/>
        <end position="661"/>
    </location>
</feature>
<dbReference type="InterPro" id="IPR036397">
    <property type="entry name" value="RNaseH_sf"/>
</dbReference>
<comment type="caution">
    <text evidence="2">The sequence shown here is derived from an EMBL/GenBank/DDBJ whole genome shotgun (WGS) entry which is preliminary data.</text>
</comment>
<dbReference type="Proteomes" id="UP000037507">
    <property type="component" value="Unassembled WGS sequence"/>
</dbReference>
<accession>A0A2T7UHS9</accession>
<organism evidence="2 3">
    <name type="scientific">Limnohabitans planktonicus II-D5</name>
    <dbReference type="NCBI Taxonomy" id="1293045"/>
    <lineage>
        <taxon>Bacteria</taxon>
        <taxon>Pseudomonadati</taxon>
        <taxon>Pseudomonadota</taxon>
        <taxon>Betaproteobacteria</taxon>
        <taxon>Burkholderiales</taxon>
        <taxon>Comamonadaceae</taxon>
        <taxon>Limnohabitans</taxon>
    </lineage>
</organism>
<dbReference type="Gene3D" id="3.30.420.10">
    <property type="entry name" value="Ribonuclease H-like superfamily/Ribonuclease H"/>
    <property type="match status" value="1"/>
</dbReference>
<proteinExistence type="predicted"/>
<protein>
    <recommendedName>
        <fullName evidence="4">Integrase catalytic domain-containing protein</fullName>
    </recommendedName>
</protein>
<reference evidence="2" key="1">
    <citation type="submission" date="2017-04" db="EMBL/GenBank/DDBJ databases">
        <title>Unexpected and diverse lifestyles within the genus Limnohabitans.</title>
        <authorList>
            <person name="Kasalicky V."/>
            <person name="Mehrshad M."/>
            <person name="Andrei S.-A."/>
            <person name="Salcher M."/>
            <person name="Kratochvilova H."/>
            <person name="Simek K."/>
            <person name="Ghai R."/>
        </authorList>
    </citation>
    <scope>NUCLEOTIDE SEQUENCE [LARGE SCALE GENOMIC DNA]</scope>
    <source>
        <strain evidence="2">II-D5</strain>
    </source>
</reference>
<evidence type="ECO:0000256" key="1">
    <source>
        <dbReference type="SAM" id="MobiDB-lite"/>
    </source>
</evidence>
<evidence type="ECO:0000313" key="3">
    <source>
        <dbReference type="Proteomes" id="UP000037507"/>
    </source>
</evidence>
<evidence type="ECO:0000313" key="2">
    <source>
        <dbReference type="EMBL" id="PVE44214.1"/>
    </source>
</evidence>
<dbReference type="AlphaFoldDB" id="A0A2T7UHS9"/>
<dbReference type="GO" id="GO:0003676">
    <property type="term" value="F:nucleic acid binding"/>
    <property type="evidence" value="ECO:0007669"/>
    <property type="project" value="InterPro"/>
</dbReference>
<dbReference type="EMBL" id="LFYT02000002">
    <property type="protein sequence ID" value="PVE44214.1"/>
    <property type="molecule type" value="Genomic_DNA"/>
</dbReference>
<evidence type="ECO:0008006" key="4">
    <source>
        <dbReference type="Google" id="ProtNLM"/>
    </source>
</evidence>